<sequence>MRHQSVTSDDGPEANVVGPPPLEEFEAQGCEFWGALEDAGEIMRKATKQAGIADVDGSEMVVLYSGNDPGRQCVGVMEVYKTWRKFKTVNNVDVWIRGGKIEAGKIWNATTYLRKHGYKIGNEAEISHGPAVGMGKEYLEECLELLILF</sequence>
<dbReference type="RefSeq" id="XP_043046757.1">
    <property type="nucleotide sequence ID" value="XM_043183943.1"/>
</dbReference>
<evidence type="ECO:0000313" key="2">
    <source>
        <dbReference type="EMBL" id="KAG7453257.1"/>
    </source>
</evidence>
<protein>
    <submittedName>
        <fullName evidence="2">Uncharacterized protein</fullName>
    </submittedName>
</protein>
<proteinExistence type="predicted"/>
<dbReference type="EMBL" id="MU250523">
    <property type="protein sequence ID" value="KAG7453257.1"/>
    <property type="molecule type" value="Genomic_DNA"/>
</dbReference>
<accession>A0A9P7W626</accession>
<reference evidence="2" key="1">
    <citation type="submission" date="2020-11" db="EMBL/GenBank/DDBJ databases">
        <title>Adaptations for nitrogen fixation in a non-lichenized fungal sporocarp promotes dispersal by wood-feeding termites.</title>
        <authorList>
            <consortium name="DOE Joint Genome Institute"/>
            <person name="Koch R.A."/>
            <person name="Yoon G."/>
            <person name="Arayal U."/>
            <person name="Lail K."/>
            <person name="Amirebrahimi M."/>
            <person name="Labutti K."/>
            <person name="Lipzen A."/>
            <person name="Riley R."/>
            <person name="Barry K."/>
            <person name="Henrissat B."/>
            <person name="Grigoriev I.V."/>
            <person name="Herr J.R."/>
            <person name="Aime M.C."/>
        </authorList>
    </citation>
    <scope>NUCLEOTIDE SEQUENCE</scope>
    <source>
        <strain evidence="2">MCA 3950</strain>
    </source>
</reference>
<name>A0A9P7W626_9AGAR</name>
<organism evidence="2 3">
    <name type="scientific">Guyanagaster necrorhizus</name>
    <dbReference type="NCBI Taxonomy" id="856835"/>
    <lineage>
        <taxon>Eukaryota</taxon>
        <taxon>Fungi</taxon>
        <taxon>Dikarya</taxon>
        <taxon>Basidiomycota</taxon>
        <taxon>Agaricomycotina</taxon>
        <taxon>Agaricomycetes</taxon>
        <taxon>Agaricomycetidae</taxon>
        <taxon>Agaricales</taxon>
        <taxon>Marasmiineae</taxon>
        <taxon>Physalacriaceae</taxon>
        <taxon>Guyanagaster</taxon>
    </lineage>
</organism>
<evidence type="ECO:0000313" key="3">
    <source>
        <dbReference type="Proteomes" id="UP000812287"/>
    </source>
</evidence>
<gene>
    <name evidence="2" type="ORF">BT62DRAFT_915528</name>
</gene>
<evidence type="ECO:0000256" key="1">
    <source>
        <dbReference type="SAM" id="MobiDB-lite"/>
    </source>
</evidence>
<keyword evidence="3" id="KW-1185">Reference proteome</keyword>
<dbReference type="GeneID" id="66106240"/>
<comment type="caution">
    <text evidence="2">The sequence shown here is derived from an EMBL/GenBank/DDBJ whole genome shotgun (WGS) entry which is preliminary data.</text>
</comment>
<dbReference type="AlphaFoldDB" id="A0A9P7W626"/>
<dbReference type="Proteomes" id="UP000812287">
    <property type="component" value="Unassembled WGS sequence"/>
</dbReference>
<feature type="region of interest" description="Disordered" evidence="1">
    <location>
        <begin position="1"/>
        <end position="21"/>
    </location>
</feature>